<accession>A0A563EQL1</accession>
<comment type="caution">
    <text evidence="8">The sequence shown here is derived from an EMBL/GenBank/DDBJ whole genome shotgun (WGS) entry which is preliminary data.</text>
</comment>
<dbReference type="InterPro" id="IPR036396">
    <property type="entry name" value="Cyt_P450_sf"/>
</dbReference>
<dbReference type="PRINTS" id="PR00385">
    <property type="entry name" value="P450"/>
</dbReference>
<dbReference type="InterPro" id="IPR017972">
    <property type="entry name" value="Cyt_P450_CS"/>
</dbReference>
<evidence type="ECO:0000256" key="6">
    <source>
        <dbReference type="ARBA" id="ARBA00023033"/>
    </source>
</evidence>
<keyword evidence="4 7" id="KW-0560">Oxidoreductase</keyword>
<evidence type="ECO:0000313" key="8">
    <source>
        <dbReference type="EMBL" id="TWP49645.1"/>
    </source>
</evidence>
<dbReference type="FunFam" id="1.10.630.10:FF:000018">
    <property type="entry name" value="Cytochrome P450 monooxygenase"/>
    <property type="match status" value="1"/>
</dbReference>
<evidence type="ECO:0000313" key="9">
    <source>
        <dbReference type="Proteomes" id="UP000316639"/>
    </source>
</evidence>
<keyword evidence="3 7" id="KW-0479">Metal-binding</keyword>
<evidence type="ECO:0000256" key="4">
    <source>
        <dbReference type="ARBA" id="ARBA00023002"/>
    </source>
</evidence>
<comment type="similarity">
    <text evidence="1 7">Belongs to the cytochrome P450 family.</text>
</comment>
<evidence type="ECO:0000256" key="3">
    <source>
        <dbReference type="ARBA" id="ARBA00022723"/>
    </source>
</evidence>
<keyword evidence="2 7" id="KW-0349">Heme</keyword>
<keyword evidence="5 7" id="KW-0408">Iron</keyword>
<dbReference type="EMBL" id="VOBR01000015">
    <property type="protein sequence ID" value="TWP49645.1"/>
    <property type="molecule type" value="Genomic_DNA"/>
</dbReference>
<dbReference type="PANTHER" id="PTHR46696:SF1">
    <property type="entry name" value="CYTOCHROME P450 YJIB-RELATED"/>
    <property type="match status" value="1"/>
</dbReference>
<proteinExistence type="inferred from homology"/>
<name>A0A563EQL1_9PSEU</name>
<dbReference type="PANTHER" id="PTHR46696">
    <property type="entry name" value="P450, PUTATIVE (EUROFUNG)-RELATED"/>
    <property type="match status" value="1"/>
</dbReference>
<gene>
    <name evidence="8" type="ORF">FKR81_23790</name>
</gene>
<dbReference type="Pfam" id="PF00067">
    <property type="entry name" value="p450"/>
    <property type="match status" value="1"/>
</dbReference>
<organism evidence="8 9">
    <name type="scientific">Lentzea tibetensis</name>
    <dbReference type="NCBI Taxonomy" id="2591470"/>
    <lineage>
        <taxon>Bacteria</taxon>
        <taxon>Bacillati</taxon>
        <taxon>Actinomycetota</taxon>
        <taxon>Actinomycetes</taxon>
        <taxon>Pseudonocardiales</taxon>
        <taxon>Pseudonocardiaceae</taxon>
        <taxon>Lentzea</taxon>
    </lineage>
</organism>
<evidence type="ECO:0000256" key="7">
    <source>
        <dbReference type="RuleBase" id="RU000461"/>
    </source>
</evidence>
<evidence type="ECO:0000256" key="5">
    <source>
        <dbReference type="ARBA" id="ARBA00023004"/>
    </source>
</evidence>
<dbReference type="InterPro" id="IPR002397">
    <property type="entry name" value="Cyt_P450_B"/>
</dbReference>
<keyword evidence="9" id="KW-1185">Reference proteome</keyword>
<keyword evidence="6 7" id="KW-0503">Monooxygenase</keyword>
<reference evidence="8 9" key="1">
    <citation type="submission" date="2019-07" db="EMBL/GenBank/DDBJ databases">
        <title>Lentzea xizangensis sp. nov., isolated from Qinghai-Tibetan Plateau Soils.</title>
        <authorList>
            <person name="Huang J."/>
        </authorList>
    </citation>
    <scope>NUCLEOTIDE SEQUENCE [LARGE SCALE GENOMIC DNA]</scope>
    <source>
        <strain evidence="8 9">FXJ1.1311</strain>
    </source>
</reference>
<dbReference type="OrthoDB" id="5500002at2"/>
<dbReference type="SUPFAM" id="SSF48264">
    <property type="entry name" value="Cytochrome P450"/>
    <property type="match status" value="1"/>
</dbReference>
<dbReference type="AlphaFoldDB" id="A0A563EQL1"/>
<dbReference type="GO" id="GO:0004497">
    <property type="term" value="F:monooxygenase activity"/>
    <property type="evidence" value="ECO:0007669"/>
    <property type="project" value="UniProtKB-KW"/>
</dbReference>
<evidence type="ECO:0000256" key="1">
    <source>
        <dbReference type="ARBA" id="ARBA00010617"/>
    </source>
</evidence>
<dbReference type="Proteomes" id="UP000316639">
    <property type="component" value="Unassembled WGS sequence"/>
</dbReference>
<dbReference type="GO" id="GO:0016705">
    <property type="term" value="F:oxidoreductase activity, acting on paired donors, with incorporation or reduction of molecular oxygen"/>
    <property type="evidence" value="ECO:0007669"/>
    <property type="project" value="InterPro"/>
</dbReference>
<dbReference type="GO" id="GO:0005506">
    <property type="term" value="F:iron ion binding"/>
    <property type="evidence" value="ECO:0007669"/>
    <property type="project" value="InterPro"/>
</dbReference>
<protein>
    <submittedName>
        <fullName evidence="8">Cytochrome P450</fullName>
    </submittedName>
</protein>
<dbReference type="PROSITE" id="PS00086">
    <property type="entry name" value="CYTOCHROME_P450"/>
    <property type="match status" value="1"/>
</dbReference>
<dbReference type="InterPro" id="IPR001128">
    <property type="entry name" value="Cyt_P450"/>
</dbReference>
<dbReference type="GO" id="GO:0020037">
    <property type="term" value="F:heme binding"/>
    <property type="evidence" value="ECO:0007669"/>
    <property type="project" value="InterPro"/>
</dbReference>
<dbReference type="Gene3D" id="1.10.630.10">
    <property type="entry name" value="Cytochrome P450"/>
    <property type="match status" value="1"/>
</dbReference>
<sequence>MGAMDPLASLPAEIKSLIAMDMLNSDPPEHTKRRKRLAPAFTGRKIATLRPLVSGIVDEIIDALDGRRDVDLVEMYASQVSVRVLAEIVGIAAQDLENVRSWSDTFVKELLVVSDSLLDATRSLLGYCYELVARKRAAPGDDLVSQLVSSFDTADQAADDELASTVFILLIAGQTATAQLIAKALALLLTHPTQLEMLRAEPALISSAVEEVLRVSPPLSISGFRLTTEPVTIAGTTIPAGEIVICSLDDANRDETRFVAPGEFDVRREDNQHLSFGHGIHRCLGVHLARLEAEIAIGELIGRFPDARLAIHSDQLTWVERGIMRTLEALPVHLRCPTSVPVSAAAGQ</sequence>
<evidence type="ECO:0000256" key="2">
    <source>
        <dbReference type="ARBA" id="ARBA00022617"/>
    </source>
</evidence>
<dbReference type="PRINTS" id="PR00359">
    <property type="entry name" value="BP450"/>
</dbReference>